<dbReference type="CDD" id="cd06471">
    <property type="entry name" value="ACD_LpsHSP_like"/>
    <property type="match status" value="1"/>
</dbReference>
<feature type="domain" description="SHSP" evidence="3">
    <location>
        <begin position="22"/>
        <end position="139"/>
    </location>
</feature>
<comment type="similarity">
    <text evidence="1 2">Belongs to the small heat shock protein (HSP20) family.</text>
</comment>
<dbReference type="PANTHER" id="PTHR11527">
    <property type="entry name" value="HEAT-SHOCK PROTEIN 20 FAMILY MEMBER"/>
    <property type="match status" value="1"/>
</dbReference>
<dbReference type="SUPFAM" id="SSF49764">
    <property type="entry name" value="HSP20-like chaperones"/>
    <property type="match status" value="1"/>
</dbReference>
<organism evidence="4 5">
    <name type="scientific">Extibacter muris</name>
    <dbReference type="NCBI Taxonomy" id="1796622"/>
    <lineage>
        <taxon>Bacteria</taxon>
        <taxon>Bacillati</taxon>
        <taxon>Bacillota</taxon>
        <taxon>Clostridia</taxon>
        <taxon>Lachnospirales</taxon>
        <taxon>Lachnospiraceae</taxon>
        <taxon>Extibacter</taxon>
    </lineage>
</organism>
<dbReference type="Proteomes" id="UP000295710">
    <property type="component" value="Unassembled WGS sequence"/>
</dbReference>
<evidence type="ECO:0000256" key="1">
    <source>
        <dbReference type="PROSITE-ProRule" id="PRU00285"/>
    </source>
</evidence>
<dbReference type="RefSeq" id="WP_132275753.1">
    <property type="nucleotide sequence ID" value="NZ_JAOBST010000021.1"/>
</dbReference>
<sequence length="139" mass="16190">MLMPRIFGERTFDDFWDFPMRRFASDSMMRTDVKEADGKYELAMDLPGFRKEDIKASLKDGYLTISAVTDRSNDKKDENGRYIRRERYSGSCSRSFYVGESVREEDIKAKFEDGTLTVLVPKEENEPKIEEGRYIAIEG</sequence>
<evidence type="ECO:0000256" key="2">
    <source>
        <dbReference type="RuleBase" id="RU003616"/>
    </source>
</evidence>
<name>A0A4R4FG34_9FIRM</name>
<evidence type="ECO:0000313" key="4">
    <source>
        <dbReference type="EMBL" id="TDA22664.1"/>
    </source>
</evidence>
<accession>A0A4R4FG34</accession>
<dbReference type="PROSITE" id="PS01031">
    <property type="entry name" value="SHSP"/>
    <property type="match status" value="1"/>
</dbReference>
<evidence type="ECO:0000259" key="3">
    <source>
        <dbReference type="PROSITE" id="PS01031"/>
    </source>
</evidence>
<comment type="caution">
    <text evidence="4">The sequence shown here is derived from an EMBL/GenBank/DDBJ whole genome shotgun (WGS) entry which is preliminary data.</text>
</comment>
<dbReference type="InterPro" id="IPR002068">
    <property type="entry name" value="A-crystallin/Hsp20_dom"/>
</dbReference>
<dbReference type="Gene3D" id="2.60.40.790">
    <property type="match status" value="1"/>
</dbReference>
<protein>
    <submittedName>
        <fullName evidence="4">Hsp20/alpha crystallin family protein</fullName>
    </submittedName>
</protein>
<reference evidence="4 5" key="1">
    <citation type="journal article" date="2016" name="Nat. Microbiol.">
        <title>The Mouse Intestinal Bacterial Collection (miBC) provides host-specific insight into cultured diversity and functional potential of the gut microbiota.</title>
        <authorList>
            <person name="Lagkouvardos I."/>
            <person name="Pukall R."/>
            <person name="Abt B."/>
            <person name="Foesel B.U."/>
            <person name="Meier-Kolthoff J.P."/>
            <person name="Kumar N."/>
            <person name="Bresciani A."/>
            <person name="Martinez I."/>
            <person name="Just S."/>
            <person name="Ziegler C."/>
            <person name="Brugiroux S."/>
            <person name="Garzetti D."/>
            <person name="Wenning M."/>
            <person name="Bui T.P."/>
            <person name="Wang J."/>
            <person name="Hugenholtz F."/>
            <person name="Plugge C.M."/>
            <person name="Peterson D.A."/>
            <person name="Hornef M.W."/>
            <person name="Baines J.F."/>
            <person name="Smidt H."/>
            <person name="Walter J."/>
            <person name="Kristiansen K."/>
            <person name="Nielsen H.B."/>
            <person name="Haller D."/>
            <person name="Overmann J."/>
            <person name="Stecher B."/>
            <person name="Clavel T."/>
        </authorList>
    </citation>
    <scope>NUCLEOTIDE SEQUENCE [LARGE SCALE GENOMIC DNA]</scope>
    <source>
        <strain evidence="4 5">DSM 28560</strain>
    </source>
</reference>
<dbReference type="InterPro" id="IPR031107">
    <property type="entry name" value="Small_HSP"/>
</dbReference>
<evidence type="ECO:0000313" key="5">
    <source>
        <dbReference type="Proteomes" id="UP000295710"/>
    </source>
</evidence>
<dbReference type="Pfam" id="PF00011">
    <property type="entry name" value="HSP20"/>
    <property type="match status" value="1"/>
</dbReference>
<gene>
    <name evidence="4" type="ORF">E1963_04470</name>
</gene>
<proteinExistence type="inferred from homology"/>
<keyword evidence="5" id="KW-1185">Reference proteome</keyword>
<dbReference type="AlphaFoldDB" id="A0A4R4FG34"/>
<dbReference type="InterPro" id="IPR008978">
    <property type="entry name" value="HSP20-like_chaperone"/>
</dbReference>
<dbReference type="EMBL" id="SMMX01000003">
    <property type="protein sequence ID" value="TDA22664.1"/>
    <property type="molecule type" value="Genomic_DNA"/>
</dbReference>